<dbReference type="Proteomes" id="UP000001449">
    <property type="component" value="Chromosome 10"/>
</dbReference>
<proteinExistence type="predicted"/>
<sequence>MEVDLQSRKALLLAYAKEENTATTISKHDGDDNQSLQFFDSTTLFGIAKDLAVGYLILLSGDNFEYKAPTSWESASERSSIDGDDKQQNQPQDVASKKQCTQHILTMEEESASLAYAAILDGNVLHACFGLKITPNGRVVGRTDIIRKKESTSIFCCFPSSSVLETILSSHGSSSNNNRKKKKMMHLIEMLREVQEFDYNTSYNDKAPTTPLHIHVIRAYIKLFTALVRYHDLQLLLACTGSSKCNKPKKEGVLRYCGFFAPFSNMFRTREVVDPKVEQLQKETMKEINNDFEELRQLLWERLERDTTETAVSVDEC</sequence>
<evidence type="ECO:0000256" key="1">
    <source>
        <dbReference type="SAM" id="MobiDB-lite"/>
    </source>
</evidence>
<dbReference type="eggNOG" id="ENOG502QZ0S">
    <property type="taxonomic scope" value="Eukaryota"/>
</dbReference>
<evidence type="ECO:0000313" key="3">
    <source>
        <dbReference type="Proteomes" id="UP000001449"/>
    </source>
</evidence>
<gene>
    <name evidence="2" type="ORF">THAPSDRAFT_8238</name>
</gene>
<feature type="compositionally biased region" description="Polar residues" evidence="1">
    <location>
        <begin position="88"/>
        <end position="97"/>
    </location>
</feature>
<keyword evidence="3" id="KW-1185">Reference proteome</keyword>
<dbReference type="InParanoid" id="B8C8X4"/>
<reference evidence="2 3" key="2">
    <citation type="journal article" date="2008" name="Nature">
        <title>The Phaeodactylum genome reveals the evolutionary history of diatom genomes.</title>
        <authorList>
            <person name="Bowler C."/>
            <person name="Allen A.E."/>
            <person name="Badger J.H."/>
            <person name="Grimwood J."/>
            <person name="Jabbari K."/>
            <person name="Kuo A."/>
            <person name="Maheswari U."/>
            <person name="Martens C."/>
            <person name="Maumus F."/>
            <person name="Otillar R.P."/>
            <person name="Rayko E."/>
            <person name="Salamov A."/>
            <person name="Vandepoele K."/>
            <person name="Beszteri B."/>
            <person name="Gruber A."/>
            <person name="Heijde M."/>
            <person name="Katinka M."/>
            <person name="Mock T."/>
            <person name="Valentin K."/>
            <person name="Verret F."/>
            <person name="Berges J.A."/>
            <person name="Brownlee C."/>
            <person name="Cadoret J.P."/>
            <person name="Chiovitti A."/>
            <person name="Choi C.J."/>
            <person name="Coesel S."/>
            <person name="De Martino A."/>
            <person name="Detter J.C."/>
            <person name="Durkin C."/>
            <person name="Falciatore A."/>
            <person name="Fournet J."/>
            <person name="Haruta M."/>
            <person name="Huysman M.J."/>
            <person name="Jenkins B.D."/>
            <person name="Jiroutova K."/>
            <person name="Jorgensen R.E."/>
            <person name="Joubert Y."/>
            <person name="Kaplan A."/>
            <person name="Kroger N."/>
            <person name="Kroth P.G."/>
            <person name="La Roche J."/>
            <person name="Lindquist E."/>
            <person name="Lommer M."/>
            <person name="Martin-Jezequel V."/>
            <person name="Lopez P.J."/>
            <person name="Lucas S."/>
            <person name="Mangogna M."/>
            <person name="McGinnis K."/>
            <person name="Medlin L.K."/>
            <person name="Montsant A."/>
            <person name="Oudot-Le Secq M.P."/>
            <person name="Napoli C."/>
            <person name="Obornik M."/>
            <person name="Parker M.S."/>
            <person name="Petit J.L."/>
            <person name="Porcel B.M."/>
            <person name="Poulsen N."/>
            <person name="Robison M."/>
            <person name="Rychlewski L."/>
            <person name="Rynearson T.A."/>
            <person name="Schmutz J."/>
            <person name="Shapiro H."/>
            <person name="Siaut M."/>
            <person name="Stanley M."/>
            <person name="Sussman M.R."/>
            <person name="Taylor A.R."/>
            <person name="Vardi A."/>
            <person name="von Dassow P."/>
            <person name="Vyverman W."/>
            <person name="Willis A."/>
            <person name="Wyrwicz L.S."/>
            <person name="Rokhsar D.S."/>
            <person name="Weissenbach J."/>
            <person name="Armbrust E.V."/>
            <person name="Green B.R."/>
            <person name="Van de Peer Y."/>
            <person name="Grigoriev I.V."/>
        </authorList>
    </citation>
    <scope>NUCLEOTIDE SEQUENCE [LARGE SCALE GENOMIC DNA]</scope>
    <source>
        <strain evidence="2 3">CCMP1335</strain>
    </source>
</reference>
<dbReference type="GeneID" id="7450792"/>
<dbReference type="RefSeq" id="XP_002292555.1">
    <property type="nucleotide sequence ID" value="XM_002292519.1"/>
</dbReference>
<organism evidence="2 3">
    <name type="scientific">Thalassiosira pseudonana</name>
    <name type="common">Marine diatom</name>
    <name type="synonym">Cyclotella nana</name>
    <dbReference type="NCBI Taxonomy" id="35128"/>
    <lineage>
        <taxon>Eukaryota</taxon>
        <taxon>Sar</taxon>
        <taxon>Stramenopiles</taxon>
        <taxon>Ochrophyta</taxon>
        <taxon>Bacillariophyta</taxon>
        <taxon>Coscinodiscophyceae</taxon>
        <taxon>Thalassiosirophycidae</taxon>
        <taxon>Thalassiosirales</taxon>
        <taxon>Thalassiosiraceae</taxon>
        <taxon>Thalassiosira</taxon>
    </lineage>
</organism>
<dbReference type="KEGG" id="tps:THAPSDRAFT_8238"/>
<dbReference type="AlphaFoldDB" id="B8C8X4"/>
<protein>
    <submittedName>
        <fullName evidence="2">Uncharacterized protein</fullName>
    </submittedName>
</protein>
<dbReference type="EMBL" id="CM000646">
    <property type="protein sequence ID" value="EED89751.1"/>
    <property type="molecule type" value="Genomic_DNA"/>
</dbReference>
<evidence type="ECO:0000313" key="2">
    <source>
        <dbReference type="EMBL" id="EED89751.1"/>
    </source>
</evidence>
<feature type="region of interest" description="Disordered" evidence="1">
    <location>
        <begin position="75"/>
        <end position="97"/>
    </location>
</feature>
<dbReference type="HOGENOM" id="CLU_878489_0_0_1"/>
<reference evidence="2 3" key="1">
    <citation type="journal article" date="2004" name="Science">
        <title>The genome of the diatom Thalassiosira pseudonana: ecology, evolution, and metabolism.</title>
        <authorList>
            <person name="Armbrust E.V."/>
            <person name="Berges J.A."/>
            <person name="Bowler C."/>
            <person name="Green B.R."/>
            <person name="Martinez D."/>
            <person name="Putnam N.H."/>
            <person name="Zhou S."/>
            <person name="Allen A.E."/>
            <person name="Apt K.E."/>
            <person name="Bechner M."/>
            <person name="Brzezinski M.A."/>
            <person name="Chaal B.K."/>
            <person name="Chiovitti A."/>
            <person name="Davis A.K."/>
            <person name="Demarest M.S."/>
            <person name="Detter J.C."/>
            <person name="Glavina T."/>
            <person name="Goodstein D."/>
            <person name="Hadi M.Z."/>
            <person name="Hellsten U."/>
            <person name="Hildebrand M."/>
            <person name="Jenkins B.D."/>
            <person name="Jurka J."/>
            <person name="Kapitonov V.V."/>
            <person name="Kroger N."/>
            <person name="Lau W.W."/>
            <person name="Lane T.W."/>
            <person name="Larimer F.W."/>
            <person name="Lippmeier J.C."/>
            <person name="Lucas S."/>
            <person name="Medina M."/>
            <person name="Montsant A."/>
            <person name="Obornik M."/>
            <person name="Parker M.S."/>
            <person name="Palenik B."/>
            <person name="Pazour G.J."/>
            <person name="Richardson P.M."/>
            <person name="Rynearson T.A."/>
            <person name="Saito M.A."/>
            <person name="Schwartz D.C."/>
            <person name="Thamatrakoln K."/>
            <person name="Valentin K."/>
            <person name="Vardi A."/>
            <person name="Wilkerson F.P."/>
            <person name="Rokhsar D.S."/>
        </authorList>
    </citation>
    <scope>NUCLEOTIDE SEQUENCE [LARGE SCALE GENOMIC DNA]</scope>
    <source>
        <strain evidence="2 3">CCMP1335</strain>
    </source>
</reference>
<name>B8C8X4_THAPS</name>
<feature type="compositionally biased region" description="Basic and acidic residues" evidence="1">
    <location>
        <begin position="75"/>
        <end position="87"/>
    </location>
</feature>
<accession>B8C8X4</accession>
<dbReference type="PaxDb" id="35128-Thaps8238"/>